<gene>
    <name evidence="5" type="ORF">ACFPCY_36080</name>
</gene>
<accession>A0ABV9UAY0</accession>
<keyword evidence="5" id="KW-0560">Oxidoreductase</keyword>
<comment type="cofactor">
    <cofactor evidence="1">
        <name>FMN</name>
        <dbReference type="ChEBI" id="CHEBI:58210"/>
    </cofactor>
</comment>
<sequence length="222" mass="24187">MEHIGIEPAILYFGTPVVLLGTTDLDGHPNLAPMSSAFWLGWRCVLGMGTSSKTTRNLLATGECTLNLPSTDQVAAVDRLARTTGSDPVSPGKRERGYRHVRDKFGVSGLTPVPAETVRPPRVAECPVTMEAVVEDSRPIAADLGGFATVFEVRVQRVHVHPSITMDGHENRIDPDRWRPLIMSFQKFYGLGEQVHPSTLAEIPEHLYATPDIPRAAAASAR</sequence>
<keyword evidence="6" id="KW-1185">Reference proteome</keyword>
<feature type="domain" description="Flavin reductase like" evidence="4">
    <location>
        <begin position="10"/>
        <end position="176"/>
    </location>
</feature>
<evidence type="ECO:0000313" key="5">
    <source>
        <dbReference type="EMBL" id="MFC4912765.1"/>
    </source>
</evidence>
<dbReference type="InterPro" id="IPR002563">
    <property type="entry name" value="Flavin_Rdtase-like_dom"/>
</dbReference>
<protein>
    <submittedName>
        <fullName evidence="5">Flavin reductase family protein</fullName>
        <ecNumber evidence="5">1.5.1.-</ecNumber>
    </submittedName>
</protein>
<dbReference type="InterPro" id="IPR012349">
    <property type="entry name" value="Split_barrel_FMN-bd"/>
</dbReference>
<dbReference type="GO" id="GO:0016491">
    <property type="term" value="F:oxidoreductase activity"/>
    <property type="evidence" value="ECO:0007669"/>
    <property type="project" value="UniProtKB-KW"/>
</dbReference>
<dbReference type="RefSeq" id="WP_378263009.1">
    <property type="nucleotide sequence ID" value="NZ_JBHSIT010000013.1"/>
</dbReference>
<evidence type="ECO:0000256" key="1">
    <source>
        <dbReference type="ARBA" id="ARBA00001917"/>
    </source>
</evidence>
<proteinExistence type="inferred from homology"/>
<name>A0ABV9UAY0_9ACTN</name>
<dbReference type="InterPro" id="IPR052174">
    <property type="entry name" value="Flavoredoxin"/>
</dbReference>
<dbReference type="SMART" id="SM00903">
    <property type="entry name" value="Flavin_Reduct"/>
    <property type="match status" value="1"/>
</dbReference>
<keyword evidence="2" id="KW-0285">Flavoprotein</keyword>
<dbReference type="Proteomes" id="UP001595872">
    <property type="component" value="Unassembled WGS sequence"/>
</dbReference>
<dbReference type="PANTHER" id="PTHR43567">
    <property type="entry name" value="FLAVOREDOXIN-RELATED-RELATED"/>
    <property type="match status" value="1"/>
</dbReference>
<dbReference type="EC" id="1.5.1.-" evidence="5"/>
<evidence type="ECO:0000256" key="3">
    <source>
        <dbReference type="ARBA" id="ARBA00038054"/>
    </source>
</evidence>
<dbReference type="EMBL" id="JBHSIT010000013">
    <property type="protein sequence ID" value="MFC4912765.1"/>
    <property type="molecule type" value="Genomic_DNA"/>
</dbReference>
<reference evidence="6" key="1">
    <citation type="journal article" date="2019" name="Int. J. Syst. Evol. Microbiol.">
        <title>The Global Catalogue of Microorganisms (GCM) 10K type strain sequencing project: providing services to taxonomists for standard genome sequencing and annotation.</title>
        <authorList>
            <consortium name="The Broad Institute Genomics Platform"/>
            <consortium name="The Broad Institute Genome Sequencing Center for Infectious Disease"/>
            <person name="Wu L."/>
            <person name="Ma J."/>
        </authorList>
    </citation>
    <scope>NUCLEOTIDE SEQUENCE [LARGE SCALE GENOMIC DNA]</scope>
    <source>
        <strain evidence="6">KLKA75</strain>
    </source>
</reference>
<dbReference type="Pfam" id="PF01613">
    <property type="entry name" value="Flavin_Reduct"/>
    <property type="match status" value="1"/>
</dbReference>
<evidence type="ECO:0000259" key="4">
    <source>
        <dbReference type="SMART" id="SM00903"/>
    </source>
</evidence>
<evidence type="ECO:0000256" key="2">
    <source>
        <dbReference type="ARBA" id="ARBA00022630"/>
    </source>
</evidence>
<comment type="caution">
    <text evidence="5">The sequence shown here is derived from an EMBL/GenBank/DDBJ whole genome shotgun (WGS) entry which is preliminary data.</text>
</comment>
<evidence type="ECO:0000313" key="6">
    <source>
        <dbReference type="Proteomes" id="UP001595872"/>
    </source>
</evidence>
<dbReference type="PANTHER" id="PTHR43567:SF1">
    <property type="entry name" value="FLAVOREDOXIN"/>
    <property type="match status" value="1"/>
</dbReference>
<dbReference type="SUPFAM" id="SSF50475">
    <property type="entry name" value="FMN-binding split barrel"/>
    <property type="match status" value="1"/>
</dbReference>
<comment type="similarity">
    <text evidence="3">Belongs to the flavoredoxin family.</text>
</comment>
<dbReference type="Gene3D" id="2.30.110.10">
    <property type="entry name" value="Electron Transport, Fmn-binding Protein, Chain A"/>
    <property type="match status" value="1"/>
</dbReference>
<organism evidence="5 6">
    <name type="scientific">Actinomadura gamaensis</name>
    <dbReference type="NCBI Taxonomy" id="1763541"/>
    <lineage>
        <taxon>Bacteria</taxon>
        <taxon>Bacillati</taxon>
        <taxon>Actinomycetota</taxon>
        <taxon>Actinomycetes</taxon>
        <taxon>Streptosporangiales</taxon>
        <taxon>Thermomonosporaceae</taxon>
        <taxon>Actinomadura</taxon>
    </lineage>
</organism>